<organism evidence="1 2">
    <name type="scientific">Mizuhopecten yessoensis</name>
    <name type="common">Japanese scallop</name>
    <name type="synonym">Patinopecten yessoensis</name>
    <dbReference type="NCBI Taxonomy" id="6573"/>
    <lineage>
        <taxon>Eukaryota</taxon>
        <taxon>Metazoa</taxon>
        <taxon>Spiralia</taxon>
        <taxon>Lophotrochozoa</taxon>
        <taxon>Mollusca</taxon>
        <taxon>Bivalvia</taxon>
        <taxon>Autobranchia</taxon>
        <taxon>Pteriomorphia</taxon>
        <taxon>Pectinida</taxon>
        <taxon>Pectinoidea</taxon>
        <taxon>Pectinidae</taxon>
        <taxon>Mizuhopecten</taxon>
    </lineage>
</organism>
<dbReference type="PANTHER" id="PTHR16155:SF19">
    <property type="entry name" value="DED DOMAIN-CONTAINING PROTEIN"/>
    <property type="match status" value="1"/>
</dbReference>
<sequence>MIIERHPSKAQGMNLQKLETEFQNMLLIQDNVKQTFHNFTGKKLLKFLKEHNDRFEICLDRSMYSVKTITKSVMPKVAPIRTPVAASHVQEATESALTTNLYVESDSDDDVPLDLDEKCVETKTSVPERRQNIVKSYAAAVGARGKTHTSATSVSLPPPNISFTKSKSCNPDDIEDVHSDPRDLLEFVNNFTGGHYILFVCFKGKMKYLDCLALVPWLAVFDFDDESRNNGLLSVLEERIKKMRAIYTCTWKDTAKFSDYSTEWCMIRGSVQEADSKTPKDSRKWFRTVKTKLDLHFETMAAFTETYTTVKCIIVLPEDEETLQCMHKTMLKMEEYIEPAPTVIVCDPQRMSYGSNSQSWIYKAIHVDFKLRCDFQELCKALSHTSLADDLKQMKTLYRLPTSDDTNNPGFDESFVSSLRENLEVLYLDYPRSRPIDLDALKEEGDKFLKGGTLRWFAFYECNAGHFDAERDIMESIVRTVMEKFLGPFKSGVIKLYHAPGSGGTTLMQRVLWELRKSSPCAQVKIHPTISVQDLAHNLESLFEKTHLPLVVLIDGGEDKLSKQLARLLGHVSIVILQVKRYPHTISMTEHPHNKFFLKGKVSEKEATEIGMKFMDRCDNDAKRDALQELVVDVHHGRDHSVYEFGLTTFLEKYRGITSYVRGYLQLEFNKTQNLEPWQEILGFLSMAYYYGQTSMPCQFFAAMLGKPLNYDVSFSDFPHFVQELIVPCDSEGRKNNIRICHYIIAKVILDQILAWPRKCDESVAQIGLSEQAKSKLMNFAYKFIEESKKRTVRSNNRSNTIIETLTRTFLHRDYKDVGEGEISMRKRPLSTLLEDIQSKPPYIERIKIIEKLVATFPENPTFHAHMGRIYMICQPEEEETARKCFEKALELCKKETKGKIIDDINESMKITLMHIYHMFGMHYLRCLGKFTGRFGEKPVKKTPKDEYPNRIDHIIELANCACRHFTKRREITPIGSEEGYGYIGEITVRLQVCNFIAKYFPKGISNFGEYLRMAEGTAPARFVKESITEILELFMECYSAVDASDLDHEYYKNVNMYNALFNNHKPVLAYISKPEDISARCFKAAAIKLKYGKEESLGVIEMITSKVDIEELVKIYEECFEEIQKAGLIAKRRVLEMCYKEWIHAIRHILFPPNYKQDDVLLQIRQWNSFLRSPMSKFYLFCVLSIIGIGSDGSRGNVDHLQEADEIREELQKVYFPKPRRPREWLGKGNGIKALIPVSEFLGHVEERNVKGEPNTSRLAFLKGTIRRPNRQRQTGFIDLDIGENLNTIKVFFVPIRTEGKLFGQTYAGERVEFALAFTTSNGYEAYNVALLEKIICTNCDSYVEIKSDEDWTTCGSCNKRLDRE</sequence>
<evidence type="ECO:0000313" key="2">
    <source>
        <dbReference type="Proteomes" id="UP000242188"/>
    </source>
</evidence>
<accession>A0A210QTM7</accession>
<name>A0A210QTM7_MIZYE</name>
<dbReference type="GO" id="GO:0005737">
    <property type="term" value="C:cytoplasm"/>
    <property type="evidence" value="ECO:0007669"/>
    <property type="project" value="TreeGrafter"/>
</dbReference>
<dbReference type="EMBL" id="NEDP02001973">
    <property type="protein sequence ID" value="OWF52103.1"/>
    <property type="molecule type" value="Genomic_DNA"/>
</dbReference>
<dbReference type="OrthoDB" id="2337140at2759"/>
<dbReference type="Proteomes" id="UP000242188">
    <property type="component" value="Unassembled WGS sequence"/>
</dbReference>
<protein>
    <submittedName>
        <fullName evidence="1">Sterile alpha motif domain-containing protein 9-like</fullName>
    </submittedName>
</protein>
<gene>
    <name evidence="1" type="ORF">KP79_PYT06251</name>
</gene>
<reference evidence="1 2" key="1">
    <citation type="journal article" date="2017" name="Nat. Ecol. Evol.">
        <title>Scallop genome provides insights into evolution of bilaterian karyotype and development.</title>
        <authorList>
            <person name="Wang S."/>
            <person name="Zhang J."/>
            <person name="Jiao W."/>
            <person name="Li J."/>
            <person name="Xun X."/>
            <person name="Sun Y."/>
            <person name="Guo X."/>
            <person name="Huan P."/>
            <person name="Dong B."/>
            <person name="Zhang L."/>
            <person name="Hu X."/>
            <person name="Sun X."/>
            <person name="Wang J."/>
            <person name="Zhao C."/>
            <person name="Wang Y."/>
            <person name="Wang D."/>
            <person name="Huang X."/>
            <person name="Wang R."/>
            <person name="Lv J."/>
            <person name="Li Y."/>
            <person name="Zhang Z."/>
            <person name="Liu B."/>
            <person name="Lu W."/>
            <person name="Hui Y."/>
            <person name="Liang J."/>
            <person name="Zhou Z."/>
            <person name="Hou R."/>
            <person name="Li X."/>
            <person name="Liu Y."/>
            <person name="Li H."/>
            <person name="Ning X."/>
            <person name="Lin Y."/>
            <person name="Zhao L."/>
            <person name="Xing Q."/>
            <person name="Dou J."/>
            <person name="Li Y."/>
            <person name="Mao J."/>
            <person name="Guo H."/>
            <person name="Dou H."/>
            <person name="Li T."/>
            <person name="Mu C."/>
            <person name="Jiang W."/>
            <person name="Fu Q."/>
            <person name="Fu X."/>
            <person name="Miao Y."/>
            <person name="Liu J."/>
            <person name="Yu Q."/>
            <person name="Li R."/>
            <person name="Liao H."/>
            <person name="Li X."/>
            <person name="Kong Y."/>
            <person name="Jiang Z."/>
            <person name="Chourrout D."/>
            <person name="Li R."/>
            <person name="Bao Z."/>
        </authorList>
    </citation>
    <scope>NUCLEOTIDE SEQUENCE [LARGE SCALE GENOMIC DNA]</scope>
    <source>
        <strain evidence="1 2">PY_sf001</strain>
    </source>
</reference>
<keyword evidence="2" id="KW-1185">Reference proteome</keyword>
<proteinExistence type="predicted"/>
<evidence type="ECO:0000313" key="1">
    <source>
        <dbReference type="EMBL" id="OWF52103.1"/>
    </source>
</evidence>
<comment type="caution">
    <text evidence="1">The sequence shown here is derived from an EMBL/GenBank/DDBJ whole genome shotgun (WGS) entry which is preliminary data.</text>
</comment>
<dbReference type="PANTHER" id="PTHR16155">
    <property type="entry name" value="DED DOMAIN-CONTAINING PROTEIN"/>
    <property type="match status" value="1"/>
</dbReference>